<dbReference type="RefSeq" id="WP_068463931.1">
    <property type="nucleotide sequence ID" value="NZ_LMTR01000082.1"/>
</dbReference>
<dbReference type="NCBIfam" id="TIGR01140">
    <property type="entry name" value="L_thr_O3P_dcar"/>
    <property type="match status" value="1"/>
</dbReference>
<evidence type="ECO:0000256" key="2">
    <source>
        <dbReference type="ARBA" id="ARBA00003444"/>
    </source>
</evidence>
<keyword evidence="7 11" id="KW-0456">Lyase</keyword>
<dbReference type="EMBL" id="LMTR01000082">
    <property type="protein sequence ID" value="KWT65245.1"/>
    <property type="molecule type" value="Genomic_DNA"/>
</dbReference>
<comment type="cofactor">
    <cofactor evidence="1">
        <name>pyridoxal 5'-phosphate</name>
        <dbReference type="ChEBI" id="CHEBI:597326"/>
    </cofactor>
</comment>
<comment type="catalytic activity">
    <reaction evidence="9">
        <text>O-phospho-L-threonine + H(+) = (R)-1-aminopropan-2-yl phosphate + CO2</text>
        <dbReference type="Rhea" id="RHEA:11492"/>
        <dbReference type="ChEBI" id="CHEBI:15378"/>
        <dbReference type="ChEBI" id="CHEBI:16526"/>
        <dbReference type="ChEBI" id="CHEBI:58563"/>
        <dbReference type="ChEBI" id="CHEBI:58675"/>
        <dbReference type="EC" id="4.1.1.81"/>
    </reaction>
</comment>
<evidence type="ECO:0000256" key="1">
    <source>
        <dbReference type="ARBA" id="ARBA00001933"/>
    </source>
</evidence>
<reference evidence="11 12" key="1">
    <citation type="submission" date="2015-10" db="EMBL/GenBank/DDBJ databases">
        <title>Transcriptomic analysis of a linuron degrading triple-species bacterial consortium.</title>
        <authorList>
            <person name="Albers P."/>
        </authorList>
    </citation>
    <scope>NUCLEOTIDE SEQUENCE [LARGE SCALE GENOMIC DNA]</scope>
    <source>
        <strain evidence="11 12">WDL6</strain>
    </source>
</reference>
<proteinExistence type="predicted"/>
<dbReference type="Pfam" id="PF00155">
    <property type="entry name" value="Aminotran_1_2"/>
    <property type="match status" value="1"/>
</dbReference>
<dbReference type="Gene3D" id="3.90.1150.10">
    <property type="entry name" value="Aspartate Aminotransferase, domain 1"/>
    <property type="match status" value="1"/>
</dbReference>
<name>A0A120CTV6_HYPSL</name>
<dbReference type="GO" id="GO:0030170">
    <property type="term" value="F:pyridoxal phosphate binding"/>
    <property type="evidence" value="ECO:0007669"/>
    <property type="project" value="InterPro"/>
</dbReference>
<protein>
    <recommendedName>
        <fullName evidence="4">threonine-phosphate decarboxylase</fullName>
        <ecNumber evidence="4">4.1.1.81</ecNumber>
    </recommendedName>
    <alternativeName>
        <fullName evidence="8">L-threonine-O-3-phosphate decarboxylase</fullName>
    </alternativeName>
</protein>
<dbReference type="GO" id="GO:0048472">
    <property type="term" value="F:threonine-phosphate decarboxylase activity"/>
    <property type="evidence" value="ECO:0007669"/>
    <property type="project" value="UniProtKB-EC"/>
</dbReference>
<dbReference type="UniPathway" id="UPA00148"/>
<evidence type="ECO:0000256" key="8">
    <source>
        <dbReference type="ARBA" id="ARBA00029996"/>
    </source>
</evidence>
<evidence type="ECO:0000256" key="3">
    <source>
        <dbReference type="ARBA" id="ARBA00004953"/>
    </source>
</evidence>
<dbReference type="InterPro" id="IPR004839">
    <property type="entry name" value="Aminotransferase_I/II_large"/>
</dbReference>
<accession>A0A120CTV6</accession>
<evidence type="ECO:0000256" key="4">
    <source>
        <dbReference type="ARBA" id="ARBA00012285"/>
    </source>
</evidence>
<feature type="domain" description="Aminotransferase class I/classII large" evidence="10">
    <location>
        <begin position="75"/>
        <end position="321"/>
    </location>
</feature>
<comment type="pathway">
    <text evidence="3">Cofactor biosynthesis; adenosylcobalamin biosynthesis.</text>
</comment>
<dbReference type="SUPFAM" id="SSF53383">
    <property type="entry name" value="PLP-dependent transferases"/>
    <property type="match status" value="1"/>
</dbReference>
<evidence type="ECO:0000313" key="12">
    <source>
        <dbReference type="Proteomes" id="UP000059074"/>
    </source>
</evidence>
<dbReference type="Proteomes" id="UP000059074">
    <property type="component" value="Unassembled WGS sequence"/>
</dbReference>
<dbReference type="PANTHER" id="PTHR42885">
    <property type="entry name" value="HISTIDINOL-PHOSPHATE AMINOTRANSFERASE-RELATED"/>
    <property type="match status" value="1"/>
</dbReference>
<keyword evidence="12" id="KW-1185">Reference proteome</keyword>
<evidence type="ECO:0000256" key="9">
    <source>
        <dbReference type="ARBA" id="ARBA00048531"/>
    </source>
</evidence>
<dbReference type="CDD" id="cd00609">
    <property type="entry name" value="AAT_like"/>
    <property type="match status" value="1"/>
</dbReference>
<sequence>MTAPRLEPLPHGGDIDAARARYPDAPEPWVDLSTGINPHAYPVPEVTSGAWRQLPQSFAERDLLLAARRRYGVPADVNIVAAPGSQALIQIVPRLIDASEVAIVGPTYGEHAASWQRCGHRVQEVASIAKTGAARVVIVVNPDNPTGRIFSVEELSALADNLAARDGLLVVDEAFADFVPSDAGLASRLPASAVLLRSFGKAYGLAGVRLGFAIAHERWCSQLRAEVGPWAVAGPAMEIGTAALRDDAWLAAMAETLAADCRRLDQLLQDAGLAVVGGTQLFRLAECARAPALADALGRAGILVRSFPYNRNWLRFGLPGGAQQWQRLEAVLRDFNRNA</sequence>
<dbReference type="PANTHER" id="PTHR42885:SF1">
    <property type="entry name" value="THREONINE-PHOSPHATE DECARBOXYLASE"/>
    <property type="match status" value="1"/>
</dbReference>
<evidence type="ECO:0000259" key="10">
    <source>
        <dbReference type="Pfam" id="PF00155"/>
    </source>
</evidence>
<dbReference type="PATRIC" id="fig|121290.4.peg.595"/>
<dbReference type="OrthoDB" id="9799304at2"/>
<gene>
    <name evidence="11" type="ORF">APY04_2994</name>
</gene>
<comment type="function">
    <text evidence="2">Decarboxylates L-threonine-O-3-phosphate to yield (R)-1-amino-2-propanol O-2-phosphate, the precursor for the linkage between the nucleotide loop and the corrin ring in cobalamin.</text>
</comment>
<dbReference type="Gene3D" id="3.40.640.10">
    <property type="entry name" value="Type I PLP-dependent aspartate aminotransferase-like (Major domain)"/>
    <property type="match status" value="1"/>
</dbReference>
<comment type="caution">
    <text evidence="11">The sequence shown here is derived from an EMBL/GenBank/DDBJ whole genome shotgun (WGS) entry which is preliminary data.</text>
</comment>
<keyword evidence="6" id="KW-0663">Pyridoxal phosphate</keyword>
<dbReference type="InterPro" id="IPR015424">
    <property type="entry name" value="PyrdxlP-dep_Trfase"/>
</dbReference>
<dbReference type="InterPro" id="IPR015421">
    <property type="entry name" value="PyrdxlP-dep_Trfase_major"/>
</dbReference>
<evidence type="ECO:0000256" key="6">
    <source>
        <dbReference type="ARBA" id="ARBA00022898"/>
    </source>
</evidence>
<evidence type="ECO:0000256" key="7">
    <source>
        <dbReference type="ARBA" id="ARBA00023239"/>
    </source>
</evidence>
<evidence type="ECO:0000256" key="5">
    <source>
        <dbReference type="ARBA" id="ARBA00022573"/>
    </source>
</evidence>
<dbReference type="EC" id="4.1.1.81" evidence="4"/>
<dbReference type="AlphaFoldDB" id="A0A120CTV6"/>
<dbReference type="GO" id="GO:0009236">
    <property type="term" value="P:cobalamin biosynthetic process"/>
    <property type="evidence" value="ECO:0007669"/>
    <property type="project" value="UniProtKB-UniPathway"/>
</dbReference>
<dbReference type="STRING" id="121290.APY04_2994"/>
<keyword evidence="5" id="KW-0169">Cobalamin biosynthesis</keyword>
<organism evidence="11 12">
    <name type="scientific">Hyphomicrobium sulfonivorans</name>
    <dbReference type="NCBI Taxonomy" id="121290"/>
    <lineage>
        <taxon>Bacteria</taxon>
        <taxon>Pseudomonadati</taxon>
        <taxon>Pseudomonadota</taxon>
        <taxon>Alphaproteobacteria</taxon>
        <taxon>Hyphomicrobiales</taxon>
        <taxon>Hyphomicrobiaceae</taxon>
        <taxon>Hyphomicrobium</taxon>
    </lineage>
</organism>
<evidence type="ECO:0000313" key="11">
    <source>
        <dbReference type="EMBL" id="KWT65245.1"/>
    </source>
</evidence>
<dbReference type="InterPro" id="IPR015422">
    <property type="entry name" value="PyrdxlP-dep_Trfase_small"/>
</dbReference>
<dbReference type="InterPro" id="IPR005860">
    <property type="entry name" value="CobD"/>
</dbReference>